<dbReference type="InParanoid" id="A0A401GNS9"/>
<dbReference type="AlphaFoldDB" id="A0A401GNS9"/>
<dbReference type="GeneID" id="38780747"/>
<dbReference type="RefSeq" id="XP_027614743.1">
    <property type="nucleotide sequence ID" value="XM_027758942.1"/>
</dbReference>
<protein>
    <submittedName>
        <fullName evidence="2">Uncharacterized protein</fullName>
    </submittedName>
</protein>
<evidence type="ECO:0000256" key="1">
    <source>
        <dbReference type="SAM" id="MobiDB-lite"/>
    </source>
</evidence>
<proteinExistence type="predicted"/>
<evidence type="ECO:0000313" key="3">
    <source>
        <dbReference type="Proteomes" id="UP000287166"/>
    </source>
</evidence>
<comment type="caution">
    <text evidence="2">The sequence shown here is derived from an EMBL/GenBank/DDBJ whole genome shotgun (WGS) entry which is preliminary data.</text>
</comment>
<keyword evidence="3" id="KW-1185">Reference proteome</keyword>
<name>A0A401GNS9_9APHY</name>
<reference evidence="2 3" key="1">
    <citation type="journal article" date="2018" name="Sci. Rep.">
        <title>Genome sequence of the cauliflower mushroom Sparassis crispa (Hanabiratake) and its association with beneficial usage.</title>
        <authorList>
            <person name="Kiyama R."/>
            <person name="Furutani Y."/>
            <person name="Kawaguchi K."/>
            <person name="Nakanishi T."/>
        </authorList>
    </citation>
    <scope>NUCLEOTIDE SEQUENCE [LARGE SCALE GENOMIC DNA]</scope>
</reference>
<sequence length="74" mass="8618">MTEWRANPDYPNHPPPENDEQARKEFYVKCDKFAPRRMGRILFTSGSSLASRITQQYRHSNLKISVGIPKGKRL</sequence>
<accession>A0A401GNS9</accession>
<dbReference type="Proteomes" id="UP000287166">
    <property type="component" value="Unassembled WGS sequence"/>
</dbReference>
<dbReference type="EMBL" id="BFAD01000005">
    <property type="protein sequence ID" value="GBE83830.1"/>
    <property type="molecule type" value="Genomic_DNA"/>
</dbReference>
<gene>
    <name evidence="2" type="ORF">SCP_0508870</name>
</gene>
<feature type="region of interest" description="Disordered" evidence="1">
    <location>
        <begin position="1"/>
        <end position="21"/>
    </location>
</feature>
<organism evidence="2 3">
    <name type="scientific">Sparassis crispa</name>
    <dbReference type="NCBI Taxonomy" id="139825"/>
    <lineage>
        <taxon>Eukaryota</taxon>
        <taxon>Fungi</taxon>
        <taxon>Dikarya</taxon>
        <taxon>Basidiomycota</taxon>
        <taxon>Agaricomycotina</taxon>
        <taxon>Agaricomycetes</taxon>
        <taxon>Polyporales</taxon>
        <taxon>Sparassidaceae</taxon>
        <taxon>Sparassis</taxon>
    </lineage>
</organism>
<evidence type="ECO:0000313" key="2">
    <source>
        <dbReference type="EMBL" id="GBE83830.1"/>
    </source>
</evidence>